<dbReference type="AlphaFoldDB" id="A0AAW8M1K5"/>
<feature type="compositionally biased region" description="Basic and acidic residues" evidence="1">
    <location>
        <begin position="45"/>
        <end position="54"/>
    </location>
</feature>
<evidence type="ECO:0000313" key="3">
    <source>
        <dbReference type="Proteomes" id="UP001265315"/>
    </source>
</evidence>
<evidence type="ECO:0000313" key="2">
    <source>
        <dbReference type="EMBL" id="MDR6705288.1"/>
    </source>
</evidence>
<organism evidence="2 3">
    <name type="scientific">Agrobacterium tumefaciens</name>
    <dbReference type="NCBI Taxonomy" id="358"/>
    <lineage>
        <taxon>Bacteria</taxon>
        <taxon>Pseudomonadati</taxon>
        <taxon>Pseudomonadota</taxon>
        <taxon>Alphaproteobacteria</taxon>
        <taxon>Hyphomicrobiales</taxon>
        <taxon>Rhizobiaceae</taxon>
        <taxon>Rhizobium/Agrobacterium group</taxon>
        <taxon>Agrobacterium</taxon>
        <taxon>Agrobacterium tumefaciens complex</taxon>
    </lineage>
</organism>
<dbReference type="Proteomes" id="UP001265315">
    <property type="component" value="Unassembled WGS sequence"/>
</dbReference>
<evidence type="ECO:0000256" key="1">
    <source>
        <dbReference type="SAM" id="MobiDB-lite"/>
    </source>
</evidence>
<accession>A0AAW8M1K5</accession>
<sequence>MRATVGMINQPATVNGPSIRECMIEGIEHKARRSSPACPIAGDTVSKRINDEARNPATSPLK</sequence>
<name>A0AAW8M1K5_AGRTU</name>
<gene>
    <name evidence="2" type="ORF">J2W61_005163</name>
</gene>
<protein>
    <submittedName>
        <fullName evidence="2">Uncharacterized protein</fullName>
    </submittedName>
</protein>
<feature type="region of interest" description="Disordered" evidence="1">
    <location>
        <begin position="30"/>
        <end position="62"/>
    </location>
</feature>
<proteinExistence type="predicted"/>
<comment type="caution">
    <text evidence="2">The sequence shown here is derived from an EMBL/GenBank/DDBJ whole genome shotgun (WGS) entry which is preliminary data.</text>
</comment>
<reference evidence="2" key="1">
    <citation type="submission" date="2023-07" db="EMBL/GenBank/DDBJ databases">
        <title>Sorghum-associated microbial communities from plants grown in Nebraska, USA.</title>
        <authorList>
            <person name="Schachtman D."/>
        </authorList>
    </citation>
    <scope>NUCLEOTIDE SEQUENCE</scope>
    <source>
        <strain evidence="2">1457</strain>
    </source>
</reference>
<dbReference type="EMBL" id="JAVDSW010000009">
    <property type="protein sequence ID" value="MDR6705288.1"/>
    <property type="molecule type" value="Genomic_DNA"/>
</dbReference>